<dbReference type="OrthoDB" id="795413at2"/>
<dbReference type="RefSeq" id="WP_089320204.1">
    <property type="nucleotide sequence ID" value="NZ_FZOQ01000014.1"/>
</dbReference>
<keyword evidence="2" id="KW-1185">Reference proteome</keyword>
<organism evidence="1 2">
    <name type="scientific">Pontibacter ummariensis</name>
    <dbReference type="NCBI Taxonomy" id="1610492"/>
    <lineage>
        <taxon>Bacteria</taxon>
        <taxon>Pseudomonadati</taxon>
        <taxon>Bacteroidota</taxon>
        <taxon>Cytophagia</taxon>
        <taxon>Cytophagales</taxon>
        <taxon>Hymenobacteraceae</taxon>
        <taxon>Pontibacter</taxon>
    </lineage>
</organism>
<proteinExistence type="predicted"/>
<accession>A0A239HQT2</accession>
<evidence type="ECO:0000313" key="2">
    <source>
        <dbReference type="Proteomes" id="UP000198432"/>
    </source>
</evidence>
<sequence>MLDNIINNLKTQLTGELQNKYNLDSGQANRAVDLAKDNLKNEMTNRASNGDFGGIMDVLKGHKGPTESPAVGGAINKYIGDLTTKLGIPETMAKQIAPFVITFIMNKFSSKVTGEGMGQTEILGSLLGGGGVKDAISKGIGNKLGGLFK</sequence>
<dbReference type="Proteomes" id="UP000198432">
    <property type="component" value="Unassembled WGS sequence"/>
</dbReference>
<dbReference type="EMBL" id="FZOQ01000014">
    <property type="protein sequence ID" value="SNS83646.1"/>
    <property type="molecule type" value="Genomic_DNA"/>
</dbReference>
<evidence type="ECO:0008006" key="3">
    <source>
        <dbReference type="Google" id="ProtNLM"/>
    </source>
</evidence>
<gene>
    <name evidence="1" type="ORF">SAMN06296052_114116</name>
</gene>
<evidence type="ECO:0000313" key="1">
    <source>
        <dbReference type="EMBL" id="SNS83646.1"/>
    </source>
</evidence>
<name>A0A239HQT2_9BACT</name>
<reference evidence="2" key="1">
    <citation type="submission" date="2017-06" db="EMBL/GenBank/DDBJ databases">
        <authorList>
            <person name="Varghese N."/>
            <person name="Submissions S."/>
        </authorList>
    </citation>
    <scope>NUCLEOTIDE SEQUENCE [LARGE SCALE GENOMIC DNA]</scope>
    <source>
        <strain evidence="2">NKM1</strain>
    </source>
</reference>
<protein>
    <recommendedName>
        <fullName evidence="3">DUF937 domain-containing protein</fullName>
    </recommendedName>
</protein>
<dbReference type="AlphaFoldDB" id="A0A239HQT2"/>